<dbReference type="AlphaFoldDB" id="A0A2Z6GED3"/>
<dbReference type="Proteomes" id="UP000033070">
    <property type="component" value="Chromosome"/>
</dbReference>
<feature type="compositionally biased region" description="Basic and acidic residues" evidence="1">
    <location>
        <begin position="202"/>
        <end position="214"/>
    </location>
</feature>
<feature type="region of interest" description="Disordered" evidence="1">
    <location>
        <begin position="289"/>
        <end position="325"/>
    </location>
</feature>
<dbReference type="InterPro" id="IPR011990">
    <property type="entry name" value="TPR-like_helical_dom_sf"/>
</dbReference>
<gene>
    <name evidence="3" type="ORF">OYT1_ch2109</name>
</gene>
<dbReference type="InterPro" id="IPR057840">
    <property type="entry name" value="FimV_N"/>
</dbReference>
<evidence type="ECO:0000313" key="3">
    <source>
        <dbReference type="EMBL" id="BBE51634.1"/>
    </source>
</evidence>
<name>A0A2Z6GED3_9PROT</name>
<accession>A0A2Z6GED3</accession>
<dbReference type="Gene3D" id="1.25.40.10">
    <property type="entry name" value="Tetratricopeptide repeat domain"/>
    <property type="match status" value="1"/>
</dbReference>
<feature type="compositionally biased region" description="Low complexity" evidence="1">
    <location>
        <begin position="144"/>
        <end position="160"/>
    </location>
</feature>
<proteinExistence type="predicted"/>
<organism evidence="3 4">
    <name type="scientific">Ferriphaselus amnicola</name>
    <dbReference type="NCBI Taxonomy" id="1188319"/>
    <lineage>
        <taxon>Bacteria</taxon>
        <taxon>Pseudomonadati</taxon>
        <taxon>Pseudomonadota</taxon>
        <taxon>Betaproteobacteria</taxon>
        <taxon>Nitrosomonadales</taxon>
        <taxon>Gallionellaceae</taxon>
        <taxon>Ferriphaselus</taxon>
    </lineage>
</organism>
<evidence type="ECO:0000313" key="4">
    <source>
        <dbReference type="Proteomes" id="UP000033070"/>
    </source>
</evidence>
<protein>
    <recommendedName>
        <fullName evidence="2">FimV N-terminal domain-containing protein</fullName>
    </recommendedName>
</protein>
<dbReference type="EMBL" id="AP018738">
    <property type="protein sequence ID" value="BBE51634.1"/>
    <property type="molecule type" value="Genomic_DNA"/>
</dbReference>
<dbReference type="SUPFAM" id="SSF48452">
    <property type="entry name" value="TPR-like"/>
    <property type="match status" value="1"/>
</dbReference>
<dbReference type="OrthoDB" id="9177851at2"/>
<dbReference type="STRING" id="1188319.OYT1_01100"/>
<dbReference type="KEGG" id="fam:OYT1_ch2109"/>
<dbReference type="Pfam" id="PF25800">
    <property type="entry name" value="FimV_N"/>
    <property type="match status" value="1"/>
</dbReference>
<feature type="compositionally biased region" description="Low complexity" evidence="1">
    <location>
        <begin position="297"/>
        <end position="320"/>
    </location>
</feature>
<reference evidence="3 4" key="1">
    <citation type="submission" date="2018-06" db="EMBL/GenBank/DDBJ databases">
        <title>OYT1 Genome Sequencing.</title>
        <authorList>
            <person name="Kato S."/>
            <person name="Itoh T."/>
            <person name="Ohkuma M."/>
        </authorList>
    </citation>
    <scope>NUCLEOTIDE SEQUENCE [LARGE SCALE GENOMIC DNA]</scope>
    <source>
        <strain evidence="3 4">OYT1</strain>
    </source>
</reference>
<feature type="region of interest" description="Disordered" evidence="1">
    <location>
        <begin position="144"/>
        <end position="214"/>
    </location>
</feature>
<dbReference type="RefSeq" id="WP_062626285.1">
    <property type="nucleotide sequence ID" value="NZ_AP018738.1"/>
</dbReference>
<evidence type="ECO:0000259" key="2">
    <source>
        <dbReference type="Pfam" id="PF25800"/>
    </source>
</evidence>
<keyword evidence="4" id="KW-1185">Reference proteome</keyword>
<sequence>MDSVQSQHTAQMQRRTARAFVLRFTSPLALSLALALPCIAQAVSIGDIVLQSHLGEPLKARVSLSLASNETVDEGCLTLIAPSAEQGNPDEFITQASLSLQQDKDRSVVLIQGNQPINKAYVRLQLQVRCPGQGSISRTFTALPSLESSPSAETPAEPSLIQSPTLGTAIPIKTRSAAKDTAPSSPKARRSKRVKTNQTAQAKDDRSAPISRKAPEIGEFHLRLSTDVIDTSRVGKLSEADRNKLLAQQRLLDQDDQTANFLALQHQVMQLQEELKLVRVQMGQAVSEPAQATSMESAQPAAQSQPAAVPTAKPTPVKATTPPPVIEPESDLMSNLALALGAILLILVGLRQYNKRMKAQWTGESIVQDSDEPTLPLAPANLTPVAVSQDVAPVTSSAEVVVTPAAVVAPEPIIAVAPPVKPAEPPQESDWVVEEAELYAVHGHPELAIQILEKLLDQSPDKPQAWLLLLSILSSLDRHEEFESAARRFAATDSNRTYWKEVQALGQRIDKDNPLYFGEISEVHEPVPLHKPNHRPLGAILLDTGALTEEVLMGVLAQFNPKRDGRIGAFLIQHGLISNEQLETALQIQRVERAAESA</sequence>
<feature type="domain" description="FimV N-terminal" evidence="2">
    <location>
        <begin position="44"/>
        <end position="143"/>
    </location>
</feature>
<evidence type="ECO:0000256" key="1">
    <source>
        <dbReference type="SAM" id="MobiDB-lite"/>
    </source>
</evidence>